<dbReference type="Gene3D" id="3.40.50.2000">
    <property type="entry name" value="Glycogen Phosphorylase B"/>
    <property type="match status" value="2"/>
</dbReference>
<evidence type="ECO:0000313" key="4">
    <source>
        <dbReference type="Proteomes" id="UP000288096"/>
    </source>
</evidence>
<gene>
    <name evidence="3" type="ORF">DENIS_1634</name>
</gene>
<evidence type="ECO:0000259" key="1">
    <source>
        <dbReference type="Pfam" id="PF00534"/>
    </source>
</evidence>
<organism evidence="3 4">
    <name type="scientific">Desulfonema ishimotonii</name>
    <dbReference type="NCBI Taxonomy" id="45657"/>
    <lineage>
        <taxon>Bacteria</taxon>
        <taxon>Pseudomonadati</taxon>
        <taxon>Thermodesulfobacteriota</taxon>
        <taxon>Desulfobacteria</taxon>
        <taxon>Desulfobacterales</taxon>
        <taxon>Desulfococcaceae</taxon>
        <taxon>Desulfonema</taxon>
    </lineage>
</organism>
<evidence type="ECO:0000259" key="2">
    <source>
        <dbReference type="Pfam" id="PF13439"/>
    </source>
</evidence>
<feature type="domain" description="Glycosyltransferase subfamily 4-like N-terminal" evidence="2">
    <location>
        <begin position="315"/>
        <end position="490"/>
    </location>
</feature>
<dbReference type="InterPro" id="IPR029044">
    <property type="entry name" value="Nucleotide-diphossugar_trans"/>
</dbReference>
<comment type="caution">
    <text evidence="3">The sequence shown here is derived from an EMBL/GenBank/DDBJ whole genome shotgun (WGS) entry which is preliminary data.</text>
</comment>
<keyword evidence="4" id="KW-1185">Reference proteome</keyword>
<evidence type="ECO:0000313" key="3">
    <source>
        <dbReference type="EMBL" id="GBC60677.1"/>
    </source>
</evidence>
<dbReference type="Proteomes" id="UP000288096">
    <property type="component" value="Unassembled WGS sequence"/>
</dbReference>
<dbReference type="RefSeq" id="WP_124328064.1">
    <property type="nucleotide sequence ID" value="NZ_BEXT01000001.1"/>
</dbReference>
<reference evidence="4" key="1">
    <citation type="submission" date="2017-11" db="EMBL/GenBank/DDBJ databases">
        <authorList>
            <person name="Watanabe M."/>
            <person name="Kojima H."/>
        </authorList>
    </citation>
    <scope>NUCLEOTIDE SEQUENCE [LARGE SCALE GENOMIC DNA]</scope>
    <source>
        <strain evidence="4">Tokyo 01</strain>
    </source>
</reference>
<dbReference type="OrthoDB" id="9771846at2"/>
<proteinExistence type="predicted"/>
<protein>
    <submittedName>
        <fullName evidence="3">Glycosyltransferase family 1 protein</fullName>
    </submittedName>
</protein>
<accession>A0A401FUK9</accession>
<dbReference type="GO" id="GO:0016757">
    <property type="term" value="F:glycosyltransferase activity"/>
    <property type="evidence" value="ECO:0007669"/>
    <property type="project" value="UniProtKB-ARBA"/>
</dbReference>
<dbReference type="InterPro" id="IPR001296">
    <property type="entry name" value="Glyco_trans_1"/>
</dbReference>
<dbReference type="Pfam" id="PF13641">
    <property type="entry name" value="Glyco_tranf_2_3"/>
    <property type="match status" value="1"/>
</dbReference>
<feature type="domain" description="Glycosyl transferase family 1" evidence="1">
    <location>
        <begin position="502"/>
        <end position="680"/>
    </location>
</feature>
<dbReference type="Gene3D" id="3.90.550.10">
    <property type="entry name" value="Spore Coat Polysaccharide Biosynthesis Protein SpsA, Chain A"/>
    <property type="match status" value="1"/>
</dbReference>
<dbReference type="CDD" id="cd04186">
    <property type="entry name" value="GT_2_like_c"/>
    <property type="match status" value="1"/>
</dbReference>
<dbReference type="AlphaFoldDB" id="A0A401FUK9"/>
<dbReference type="InterPro" id="IPR028098">
    <property type="entry name" value="Glyco_trans_4-like_N"/>
</dbReference>
<dbReference type="EMBL" id="BEXT01000001">
    <property type="protein sequence ID" value="GBC60677.1"/>
    <property type="molecule type" value="Genomic_DNA"/>
</dbReference>
<reference evidence="4" key="2">
    <citation type="submission" date="2019-01" db="EMBL/GenBank/DDBJ databases">
        <title>Genome sequence of Desulfonema ishimotonii strain Tokyo 01.</title>
        <authorList>
            <person name="Fukui M."/>
        </authorList>
    </citation>
    <scope>NUCLEOTIDE SEQUENCE [LARGE SCALE GENOMIC DNA]</scope>
    <source>
        <strain evidence="4">Tokyo 01</strain>
    </source>
</reference>
<dbReference type="PANTHER" id="PTHR43179:SF7">
    <property type="entry name" value="RHAMNOSYLTRANSFERASE WBBL"/>
    <property type="match status" value="1"/>
</dbReference>
<dbReference type="PANTHER" id="PTHR43179">
    <property type="entry name" value="RHAMNOSYLTRANSFERASE WBBL"/>
    <property type="match status" value="1"/>
</dbReference>
<dbReference type="SUPFAM" id="SSF53756">
    <property type="entry name" value="UDP-Glycosyltransferase/glycogen phosphorylase"/>
    <property type="match status" value="1"/>
</dbReference>
<sequence>MIDIVIVNYNSTDHLLRCLKSIYDHKDNFYVTVYVEDNASADNADRISGAFPQVILHKNIENLGFAKAVNQAVEKGRGEYVILLNPDAHVTAGFFKTALDFMDTHQDVGITGPKILDRDGRLQNSARAFPTPLTAFFGRTSFLSRHFPKNPITSRNLLSLSSDGKNPMPVDWVSGACMVVRRKAVRQVGLLDERFFMYWEDTDWCRRMWAKRWKVVYFPRAVIYHYVGGSSEKRRCRSSYEFHKSVYRLFEKYLPPSLGWIRPVVLSGLALRLSFVLGSDLAGWPVRQRLAGKTAEPVTDDKRIKVLRLISRLNVGGPSIHVYLLTKGLDRKRFLTHLVTGQLSPHEGDMSYLFGPGDPRPIIIPELQREIRVKTDIKAFFKIFRLLCRERPDIVHTHTAKAGSSTRFAAFLYNMFSRHNILTVHTFHGHVFEGYFNRLTSALFVGIERFLARISDAIIAISHTQKQELVGKYRIAGPEKVRHIELGFDLTPFLNASLVRGRFRQSLGVGEGTLLVGIVGRLVPIKNHRLFFDAARRFLEKNPDTDIRFVVVGDGELRQALEAYVRASGLQSHVIFCGWVRDVSAVYADLGILALTSVNEGTPVSVIEAMAASVPVMATDAGGVTDLLGGGNGHADPSGFIRCARGILCPKASAEGLAGGLDYLLREEPAVRDRRIARARLFADRRFGHRRLLRDIEALYMEMIGKRDRKNRA</sequence>
<keyword evidence="3" id="KW-0808">Transferase</keyword>
<dbReference type="SUPFAM" id="SSF53448">
    <property type="entry name" value="Nucleotide-diphospho-sugar transferases"/>
    <property type="match status" value="1"/>
</dbReference>
<dbReference type="Pfam" id="PF13439">
    <property type="entry name" value="Glyco_transf_4"/>
    <property type="match status" value="1"/>
</dbReference>
<name>A0A401FUK9_9BACT</name>
<dbReference type="Pfam" id="PF00534">
    <property type="entry name" value="Glycos_transf_1"/>
    <property type="match status" value="1"/>
</dbReference>